<keyword evidence="5" id="KW-1003">Cell membrane</keyword>
<comment type="subcellular location">
    <subcellularLocation>
        <location evidence="1">Cell membrane</location>
        <topology evidence="1">Multi-pass membrane protein</topology>
    </subcellularLocation>
</comment>
<keyword evidence="13" id="KW-1185">Reference proteome</keyword>
<evidence type="ECO:0000313" key="12">
    <source>
        <dbReference type="EMBL" id="ABK52676.1"/>
    </source>
</evidence>
<dbReference type="GO" id="GO:0046685">
    <property type="term" value="P:response to arsenic-containing substance"/>
    <property type="evidence" value="ECO:0007669"/>
    <property type="project" value="UniProtKB-KW"/>
</dbReference>
<evidence type="ECO:0000256" key="3">
    <source>
        <dbReference type="ARBA" id="ARBA00009843"/>
    </source>
</evidence>
<keyword evidence="4" id="KW-0813">Transport</keyword>
<dbReference type="PRINTS" id="PR00758">
    <property type="entry name" value="ARSENICPUMP"/>
</dbReference>
<evidence type="ECO:0000256" key="6">
    <source>
        <dbReference type="ARBA" id="ARBA00022692"/>
    </source>
</evidence>
<organism evidence="12 13">
    <name type="scientific">Acidothermus cellulolyticus (strain ATCC 43068 / DSM 8971 / 11B)</name>
    <dbReference type="NCBI Taxonomy" id="351607"/>
    <lineage>
        <taxon>Bacteria</taxon>
        <taxon>Bacillati</taxon>
        <taxon>Actinomycetota</taxon>
        <taxon>Actinomycetes</taxon>
        <taxon>Acidothermales</taxon>
        <taxon>Acidothermaceae</taxon>
        <taxon>Acidothermus</taxon>
    </lineage>
</organism>
<accession>A0LTB6</accession>
<dbReference type="HOGENOM" id="CLU_043931_0_0_11"/>
<evidence type="ECO:0000259" key="11">
    <source>
        <dbReference type="Pfam" id="PF03600"/>
    </source>
</evidence>
<protein>
    <submittedName>
        <fullName evidence="12">Arsenite efflux membrane protein ArsB (TC 3.A.4.1.1 TC 2.A.45.1.1)</fullName>
    </submittedName>
</protein>
<feature type="transmembrane region" description="Helical" evidence="10">
    <location>
        <begin position="192"/>
        <end position="225"/>
    </location>
</feature>
<evidence type="ECO:0000256" key="10">
    <source>
        <dbReference type="SAM" id="Phobius"/>
    </source>
</evidence>
<evidence type="ECO:0000313" key="13">
    <source>
        <dbReference type="Proteomes" id="UP000008221"/>
    </source>
</evidence>
<dbReference type="AlphaFoldDB" id="A0LTB6"/>
<evidence type="ECO:0000256" key="9">
    <source>
        <dbReference type="ARBA" id="ARBA00023136"/>
    </source>
</evidence>
<feature type="transmembrane region" description="Helical" evidence="10">
    <location>
        <begin position="316"/>
        <end position="339"/>
    </location>
</feature>
<dbReference type="Pfam" id="PF03600">
    <property type="entry name" value="CitMHS"/>
    <property type="match status" value="1"/>
</dbReference>
<dbReference type="GO" id="GO:0015105">
    <property type="term" value="F:arsenite transmembrane transporter activity"/>
    <property type="evidence" value="ECO:0007669"/>
    <property type="project" value="InterPro"/>
</dbReference>
<feature type="transmembrane region" description="Helical" evidence="10">
    <location>
        <begin position="151"/>
        <end position="172"/>
    </location>
</feature>
<feature type="transmembrane region" description="Helical" evidence="10">
    <location>
        <begin position="119"/>
        <end position="139"/>
    </location>
</feature>
<name>A0LTB6_ACIC1</name>
<dbReference type="Proteomes" id="UP000008221">
    <property type="component" value="Chromosome"/>
</dbReference>
<reference evidence="12 13" key="1">
    <citation type="journal article" date="2009" name="Genome Res.">
        <title>Complete genome of the cellulolytic thermophile Acidothermus cellulolyticus 11B provides insights into its ecophysiological and evolutionary adaptations.</title>
        <authorList>
            <person name="Barabote R.D."/>
            <person name="Xie G."/>
            <person name="Leu D.H."/>
            <person name="Normand P."/>
            <person name="Necsulea A."/>
            <person name="Daubin V."/>
            <person name="Medigue C."/>
            <person name="Adney W.S."/>
            <person name="Xu X.C."/>
            <person name="Lapidus A."/>
            <person name="Parales R.E."/>
            <person name="Detter C."/>
            <person name="Pujic P."/>
            <person name="Bruce D."/>
            <person name="Lavire C."/>
            <person name="Challacombe J.F."/>
            <person name="Brettin T.S."/>
            <person name="Berry A.M."/>
        </authorList>
    </citation>
    <scope>NUCLEOTIDE SEQUENCE [LARGE SCALE GENOMIC DNA]</scope>
    <source>
        <strain evidence="13">ATCC 43068 / DSM 8971 / 11B</strain>
    </source>
</reference>
<dbReference type="RefSeq" id="WP_011719739.1">
    <property type="nucleotide sequence ID" value="NC_008578.1"/>
</dbReference>
<feature type="transmembrane region" description="Helical" evidence="10">
    <location>
        <begin position="359"/>
        <end position="378"/>
    </location>
</feature>
<dbReference type="STRING" id="351607.Acel_0903"/>
<dbReference type="EMBL" id="CP000481">
    <property type="protein sequence ID" value="ABK52676.1"/>
    <property type="molecule type" value="Genomic_DNA"/>
</dbReference>
<evidence type="ECO:0000256" key="8">
    <source>
        <dbReference type="ARBA" id="ARBA00022989"/>
    </source>
</evidence>
<dbReference type="InParanoid" id="A0LTB6"/>
<dbReference type="InterPro" id="IPR004680">
    <property type="entry name" value="Cit_transptr-like_dom"/>
</dbReference>
<keyword evidence="7" id="KW-0059">Arsenical resistance</keyword>
<keyword evidence="9 10" id="KW-0472">Membrane</keyword>
<dbReference type="PANTHER" id="PTHR43302">
    <property type="entry name" value="TRANSPORTER ARSB-RELATED"/>
    <property type="match status" value="1"/>
</dbReference>
<keyword evidence="6 10" id="KW-0812">Transmembrane</keyword>
<feature type="transmembrane region" description="Helical" evidence="10">
    <location>
        <begin position="35"/>
        <end position="58"/>
    </location>
</feature>
<keyword evidence="8 10" id="KW-1133">Transmembrane helix</keyword>
<sequence>MWLLAAVAGALCVATGALPWQDAVATTERVGPILGFLAAVTVLAELADAAQVFDAAAVAAARLARGRTRVLFALVVVLAAVTTIVLSLDTTAVLFTPVVLALAEQVGLPPTPFAMTTVWLANTASLLLPVSNLTNLLAVDRLHLSAIAFAARMWLPAAVAIAVTTIVIGYTYRSALHGRFTEPTAIAIADRLLFHIATAACLGVIPFFLLGFPVWAVATGGAAVLTGAFAVRRRKVLRFSLLPWQLVLLVEGLFLVIATLGTHGLDAVLARLAGTAADALGVLRTSVIGALASNLVNNLPSYLALERVADQHTDRLLGLLLGTNLGPLITLWGSLATLLWRERCRARGVRISAAEFARVGVRGVPVMLAATWAALVLAR</sequence>
<evidence type="ECO:0000256" key="4">
    <source>
        <dbReference type="ARBA" id="ARBA00022448"/>
    </source>
</evidence>
<dbReference type="KEGG" id="ace:Acel_0903"/>
<feature type="domain" description="Citrate transporter-like" evidence="11">
    <location>
        <begin position="4"/>
        <end position="305"/>
    </location>
</feature>
<feature type="transmembrane region" description="Helical" evidence="10">
    <location>
        <begin position="70"/>
        <end position="99"/>
    </location>
</feature>
<proteinExistence type="inferred from homology"/>
<evidence type="ECO:0000256" key="2">
    <source>
        <dbReference type="ARBA" id="ARBA00006433"/>
    </source>
</evidence>
<dbReference type="GO" id="GO:0005886">
    <property type="term" value="C:plasma membrane"/>
    <property type="evidence" value="ECO:0007669"/>
    <property type="project" value="UniProtKB-SubCell"/>
</dbReference>
<feature type="transmembrane region" description="Helical" evidence="10">
    <location>
        <begin position="246"/>
        <end position="265"/>
    </location>
</feature>
<dbReference type="InterPro" id="IPR000802">
    <property type="entry name" value="Arsenical_pump_ArsB"/>
</dbReference>
<comment type="similarity">
    <text evidence="3">Belongs to the CitM (TC 2.A.11) transporter family.</text>
</comment>
<dbReference type="eggNOG" id="COG1055">
    <property type="taxonomic scope" value="Bacteria"/>
</dbReference>
<evidence type="ECO:0000256" key="7">
    <source>
        <dbReference type="ARBA" id="ARBA00022849"/>
    </source>
</evidence>
<gene>
    <name evidence="12" type="ordered locus">Acel_0903</name>
</gene>
<dbReference type="PANTHER" id="PTHR43302:SF5">
    <property type="entry name" value="TRANSPORTER ARSB-RELATED"/>
    <property type="match status" value="1"/>
</dbReference>
<evidence type="ECO:0000256" key="1">
    <source>
        <dbReference type="ARBA" id="ARBA00004651"/>
    </source>
</evidence>
<evidence type="ECO:0000256" key="5">
    <source>
        <dbReference type="ARBA" id="ARBA00022475"/>
    </source>
</evidence>
<comment type="similarity">
    <text evidence="2">Belongs to the ArsB family.</text>
</comment>